<dbReference type="EMBL" id="LCUC01000112">
    <property type="protein sequence ID" value="KKY36680.1"/>
    <property type="molecule type" value="Genomic_DNA"/>
</dbReference>
<dbReference type="CDD" id="cd00190">
    <property type="entry name" value="Tryp_SPc"/>
    <property type="match status" value="1"/>
</dbReference>
<evidence type="ECO:0000313" key="9">
    <source>
        <dbReference type="Proteomes" id="UP000034680"/>
    </source>
</evidence>
<dbReference type="STRING" id="1214573.A0A0G2IAB2"/>
<dbReference type="InterPro" id="IPR009003">
    <property type="entry name" value="Peptidase_S1_PA"/>
</dbReference>
<keyword evidence="4" id="KW-1015">Disulfide bond</keyword>
<dbReference type="Proteomes" id="UP000034680">
    <property type="component" value="Unassembled WGS sequence"/>
</dbReference>
<evidence type="ECO:0000256" key="5">
    <source>
        <dbReference type="RuleBase" id="RU363034"/>
    </source>
</evidence>
<proteinExistence type="predicted"/>
<dbReference type="InterPro" id="IPR018114">
    <property type="entry name" value="TRYPSIN_HIS"/>
</dbReference>
<dbReference type="InterPro" id="IPR001314">
    <property type="entry name" value="Peptidase_S1A"/>
</dbReference>
<dbReference type="InterPro" id="IPR033116">
    <property type="entry name" value="TRYPSIN_SER"/>
</dbReference>
<reference evidence="8 9" key="1">
    <citation type="submission" date="2015-05" db="EMBL/GenBank/DDBJ databases">
        <title>Distinctive expansion of gene families associated with plant cell wall degradation and secondary metabolism in the genomes of grapevine trunk pathogens.</title>
        <authorList>
            <person name="Lawrence D.P."/>
            <person name="Travadon R."/>
            <person name="Rolshausen P.E."/>
            <person name="Baumgartner K."/>
        </authorList>
    </citation>
    <scope>NUCLEOTIDE SEQUENCE [LARGE SCALE GENOMIC DNA]</scope>
    <source>
        <strain evidence="8">DA912</strain>
    </source>
</reference>
<dbReference type="PROSITE" id="PS50240">
    <property type="entry name" value="TRYPSIN_DOM"/>
    <property type="match status" value="1"/>
</dbReference>
<evidence type="ECO:0000256" key="3">
    <source>
        <dbReference type="ARBA" id="ARBA00022825"/>
    </source>
</evidence>
<evidence type="ECO:0000313" key="8">
    <source>
        <dbReference type="EMBL" id="KKY36680.1"/>
    </source>
</evidence>
<dbReference type="PROSITE" id="PS00134">
    <property type="entry name" value="TRYPSIN_HIS"/>
    <property type="match status" value="1"/>
</dbReference>
<dbReference type="GO" id="GO:0006508">
    <property type="term" value="P:proteolysis"/>
    <property type="evidence" value="ECO:0007669"/>
    <property type="project" value="UniProtKB-KW"/>
</dbReference>
<evidence type="ECO:0000256" key="4">
    <source>
        <dbReference type="ARBA" id="ARBA00023157"/>
    </source>
</evidence>
<name>A0A0G2IAB2_9PEZI</name>
<dbReference type="GO" id="GO:0004252">
    <property type="term" value="F:serine-type endopeptidase activity"/>
    <property type="evidence" value="ECO:0007669"/>
    <property type="project" value="InterPro"/>
</dbReference>
<dbReference type="SUPFAM" id="SSF50494">
    <property type="entry name" value="Trypsin-like serine proteases"/>
    <property type="match status" value="1"/>
</dbReference>
<dbReference type="PRINTS" id="PR00722">
    <property type="entry name" value="CHYMOTRYPSIN"/>
</dbReference>
<keyword evidence="2 5" id="KW-0378">Hydrolase</keyword>
<feature type="signal peptide" evidence="6">
    <location>
        <begin position="1"/>
        <end position="19"/>
    </location>
</feature>
<dbReference type="AlphaFoldDB" id="A0A0G2IAB2"/>
<dbReference type="FunFam" id="2.40.10.10:FF:000077">
    <property type="entry name" value="Predicted protein"/>
    <property type="match status" value="1"/>
</dbReference>
<dbReference type="InterPro" id="IPR001254">
    <property type="entry name" value="Trypsin_dom"/>
</dbReference>
<evidence type="ECO:0000256" key="6">
    <source>
        <dbReference type="SAM" id="SignalP"/>
    </source>
</evidence>
<sequence>MTPFLTLALALSMPVLSMAAAVTKPLGQTKPFGLEVRQDETELPPPSSIVGGTTASSGDFPFIVSLSKSGSHFCGGVLLNANTVITAAHCSVGQSASAVKVRAGSLTWASGGTQVGVSAIKYHPSYNSAKIDYDIAVWHLATPIATSSTISYATLPTQGSDPASGTTFTVAGWGVTSESGTSLPAALRKVDVPVISRATCQSQYGTSSITTNMFCAGLTAGGKDSCSGDSGGPIVNSAKVLQGVVSWGNGCAEANYAGVYTRVGQFVDWINTNKWTS</sequence>
<gene>
    <name evidence="8" type="ORF">UCDDA912_g03352</name>
</gene>
<keyword evidence="6" id="KW-0732">Signal</keyword>
<reference evidence="8 9" key="2">
    <citation type="submission" date="2015-05" db="EMBL/GenBank/DDBJ databases">
        <authorList>
            <person name="Morales-Cruz A."/>
            <person name="Amrine K.C."/>
            <person name="Cantu D."/>
        </authorList>
    </citation>
    <scope>NUCLEOTIDE SEQUENCE [LARGE SCALE GENOMIC DNA]</scope>
    <source>
        <strain evidence="8">DA912</strain>
    </source>
</reference>
<keyword evidence="3 5" id="KW-0720">Serine protease</keyword>
<dbReference type="SMART" id="SM00020">
    <property type="entry name" value="Tryp_SPc"/>
    <property type="match status" value="1"/>
</dbReference>
<accession>A0A0G2IAB2</accession>
<dbReference type="Pfam" id="PF00089">
    <property type="entry name" value="Trypsin"/>
    <property type="match status" value="1"/>
</dbReference>
<dbReference type="PANTHER" id="PTHR24252">
    <property type="entry name" value="ACROSIN-RELATED"/>
    <property type="match status" value="1"/>
</dbReference>
<evidence type="ECO:0000256" key="2">
    <source>
        <dbReference type="ARBA" id="ARBA00022801"/>
    </source>
</evidence>
<dbReference type="InterPro" id="IPR043504">
    <property type="entry name" value="Peptidase_S1_PA_chymotrypsin"/>
</dbReference>
<protein>
    <submittedName>
        <fullName evidence="8">Putative trypsin-like protease</fullName>
    </submittedName>
</protein>
<dbReference type="Gene3D" id="2.40.10.10">
    <property type="entry name" value="Trypsin-like serine proteases"/>
    <property type="match status" value="2"/>
</dbReference>
<dbReference type="PANTHER" id="PTHR24252:SF7">
    <property type="entry name" value="HYALIN"/>
    <property type="match status" value="1"/>
</dbReference>
<dbReference type="PROSITE" id="PS00135">
    <property type="entry name" value="TRYPSIN_SER"/>
    <property type="match status" value="1"/>
</dbReference>
<organism evidence="8 9">
    <name type="scientific">Diaporthe ampelina</name>
    <dbReference type="NCBI Taxonomy" id="1214573"/>
    <lineage>
        <taxon>Eukaryota</taxon>
        <taxon>Fungi</taxon>
        <taxon>Dikarya</taxon>
        <taxon>Ascomycota</taxon>
        <taxon>Pezizomycotina</taxon>
        <taxon>Sordariomycetes</taxon>
        <taxon>Sordariomycetidae</taxon>
        <taxon>Diaporthales</taxon>
        <taxon>Diaporthaceae</taxon>
        <taxon>Diaporthe</taxon>
    </lineage>
</organism>
<dbReference type="OrthoDB" id="6380398at2759"/>
<feature type="chain" id="PRO_5002545842" evidence="6">
    <location>
        <begin position="20"/>
        <end position="277"/>
    </location>
</feature>
<keyword evidence="1 5" id="KW-0645">Protease</keyword>
<comment type="caution">
    <text evidence="8">The sequence shown here is derived from an EMBL/GenBank/DDBJ whole genome shotgun (WGS) entry which is preliminary data.</text>
</comment>
<evidence type="ECO:0000256" key="1">
    <source>
        <dbReference type="ARBA" id="ARBA00022670"/>
    </source>
</evidence>
<evidence type="ECO:0000259" key="7">
    <source>
        <dbReference type="PROSITE" id="PS50240"/>
    </source>
</evidence>
<keyword evidence="9" id="KW-1185">Reference proteome</keyword>
<feature type="domain" description="Peptidase S1" evidence="7">
    <location>
        <begin position="49"/>
        <end position="275"/>
    </location>
</feature>